<evidence type="ECO:0000259" key="2">
    <source>
        <dbReference type="Pfam" id="PF01558"/>
    </source>
</evidence>
<feature type="domain" description="Pyruvate/ketoisovalerate oxidoreductase catalytic" evidence="2">
    <location>
        <begin position="11"/>
        <end position="175"/>
    </location>
</feature>
<dbReference type="SUPFAM" id="SSF53323">
    <property type="entry name" value="Pyruvate-ferredoxin oxidoreductase, PFOR, domain III"/>
    <property type="match status" value="1"/>
</dbReference>
<dbReference type="GO" id="GO:0016903">
    <property type="term" value="F:oxidoreductase activity, acting on the aldehyde or oxo group of donors"/>
    <property type="evidence" value="ECO:0007669"/>
    <property type="project" value="InterPro"/>
</dbReference>
<dbReference type="InterPro" id="IPR002869">
    <property type="entry name" value="Pyrv_flavodox_OxRed_cen"/>
</dbReference>
<dbReference type="Pfam" id="PF01558">
    <property type="entry name" value="POR"/>
    <property type="match status" value="1"/>
</dbReference>
<proteinExistence type="predicted"/>
<dbReference type="InterPro" id="IPR052554">
    <property type="entry name" value="2-oxoglutarate_synth_KorC"/>
</dbReference>
<dbReference type="InterPro" id="IPR019752">
    <property type="entry name" value="Pyrv/ketoisovalerate_OxRed_cat"/>
</dbReference>
<name>A0A7X9ILK9_9DELT</name>
<sequence>MQSDIIISGFGGQGILFAGEILCRAAIESGLETSWFPSYGPEMRGGTAFCTVIISDEPIASPIVEYPSAVIALNLPSFLKYEKLLSKDGILVANASLIDTRSERVDISCTYIPATEIAEKIGEKKATNIVALGSLVAGIKVLDLNVVKLSLQKTLTGKRAGLLDINIKALEEGYEFFTST</sequence>
<dbReference type="Gene3D" id="3.40.920.10">
    <property type="entry name" value="Pyruvate-ferredoxin oxidoreductase, PFOR, domain III"/>
    <property type="match status" value="1"/>
</dbReference>
<protein>
    <submittedName>
        <fullName evidence="3">2-oxoacid:ferredoxin oxidoreductase subunit gamma</fullName>
    </submittedName>
</protein>
<comment type="caution">
    <text evidence="3">The sequence shown here is derived from an EMBL/GenBank/DDBJ whole genome shotgun (WGS) entry which is preliminary data.</text>
</comment>
<accession>A0A7X9ILK9</accession>
<dbReference type="Proteomes" id="UP000524246">
    <property type="component" value="Unassembled WGS sequence"/>
</dbReference>
<evidence type="ECO:0000313" key="3">
    <source>
        <dbReference type="EMBL" id="NMC64274.1"/>
    </source>
</evidence>
<keyword evidence="1" id="KW-0560">Oxidoreductase</keyword>
<organism evidence="3 4">
    <name type="scientific">SAR324 cluster bacterium</name>
    <dbReference type="NCBI Taxonomy" id="2024889"/>
    <lineage>
        <taxon>Bacteria</taxon>
        <taxon>Deltaproteobacteria</taxon>
        <taxon>SAR324 cluster</taxon>
    </lineage>
</organism>
<dbReference type="EMBL" id="JAAZON010000635">
    <property type="protein sequence ID" value="NMC64274.1"/>
    <property type="molecule type" value="Genomic_DNA"/>
</dbReference>
<evidence type="ECO:0000313" key="4">
    <source>
        <dbReference type="Proteomes" id="UP000524246"/>
    </source>
</evidence>
<gene>
    <name evidence="3" type="ORF">GYA55_14010</name>
</gene>
<dbReference type="AlphaFoldDB" id="A0A7X9ILK9"/>
<dbReference type="PANTHER" id="PTHR42730">
    <property type="entry name" value="2-OXOGLUTARATE SYNTHASE SUBUNIT KORC"/>
    <property type="match status" value="1"/>
</dbReference>
<dbReference type="PANTHER" id="PTHR42730:SF1">
    <property type="entry name" value="2-OXOGLUTARATE SYNTHASE SUBUNIT KORC"/>
    <property type="match status" value="1"/>
</dbReference>
<reference evidence="3 4" key="1">
    <citation type="journal article" date="2020" name="Biotechnol. Biofuels">
        <title>New insights from the biogas microbiome by comprehensive genome-resolved metagenomics of nearly 1600 species originating from multiple anaerobic digesters.</title>
        <authorList>
            <person name="Campanaro S."/>
            <person name="Treu L."/>
            <person name="Rodriguez-R L.M."/>
            <person name="Kovalovszki A."/>
            <person name="Ziels R.M."/>
            <person name="Maus I."/>
            <person name="Zhu X."/>
            <person name="Kougias P.G."/>
            <person name="Basile A."/>
            <person name="Luo G."/>
            <person name="Schluter A."/>
            <person name="Konstantinidis K.T."/>
            <person name="Angelidaki I."/>
        </authorList>
    </citation>
    <scope>NUCLEOTIDE SEQUENCE [LARGE SCALE GENOMIC DNA]</scope>
    <source>
        <strain evidence="3">AS27yjCOA_65</strain>
    </source>
</reference>
<evidence type="ECO:0000256" key="1">
    <source>
        <dbReference type="ARBA" id="ARBA00023002"/>
    </source>
</evidence>